<comment type="caution">
    <text evidence="9">The sequence shown here is derived from an EMBL/GenBank/DDBJ whole genome shotgun (WGS) entry which is preliminary data.</text>
</comment>
<reference evidence="9 10" key="1">
    <citation type="submission" date="2021-03" db="EMBL/GenBank/DDBJ databases">
        <title>Genomic Encyclopedia of Type Strains, Phase III (KMG-III): the genomes of soil and plant-associated and newly described type strains.</title>
        <authorList>
            <person name="Whitman W."/>
        </authorList>
    </citation>
    <scope>NUCLEOTIDE SEQUENCE [LARGE SCALE GENOMIC DNA]</scope>
    <source>
        <strain evidence="9 10">IMMIB AFH-6</strain>
    </source>
</reference>
<keyword evidence="6 7" id="KW-0949">S-adenosyl-L-methionine</keyword>
<dbReference type="Gene3D" id="3.40.50.150">
    <property type="entry name" value="Vaccinia Virus protein VP39"/>
    <property type="match status" value="1"/>
</dbReference>
<comment type="function">
    <text evidence="7">Catalyzes the methyl esterification of L-isoaspartyl residues in peptides and proteins that result from spontaneous decomposition of normal L-aspartyl and L-asparaginyl residues. It plays a role in the repair and/or degradation of damaged proteins.</text>
</comment>
<comment type="subcellular location">
    <subcellularLocation>
        <location evidence="1 7">Cytoplasm</location>
    </subcellularLocation>
</comment>
<keyword evidence="3 7" id="KW-0963">Cytoplasm</keyword>
<dbReference type="InterPro" id="IPR029063">
    <property type="entry name" value="SAM-dependent_MTases_sf"/>
</dbReference>
<dbReference type="PROSITE" id="PS01279">
    <property type="entry name" value="PCMT"/>
    <property type="match status" value="1"/>
</dbReference>
<name>A0ABS4SDY0_9PROT</name>
<organism evidence="9 10">
    <name type="scientific">Azospirillum rugosum</name>
    <dbReference type="NCBI Taxonomy" id="416170"/>
    <lineage>
        <taxon>Bacteria</taxon>
        <taxon>Pseudomonadati</taxon>
        <taxon>Pseudomonadota</taxon>
        <taxon>Alphaproteobacteria</taxon>
        <taxon>Rhodospirillales</taxon>
        <taxon>Azospirillaceae</taxon>
        <taxon>Azospirillum</taxon>
    </lineage>
</organism>
<keyword evidence="4 7" id="KW-0489">Methyltransferase</keyword>
<evidence type="ECO:0000256" key="4">
    <source>
        <dbReference type="ARBA" id="ARBA00022603"/>
    </source>
</evidence>
<protein>
    <recommendedName>
        <fullName evidence="7">Protein-L-isoaspartate O-methyltransferase</fullName>
        <ecNumber evidence="7">2.1.1.77</ecNumber>
    </recommendedName>
    <alternativeName>
        <fullName evidence="7">L-isoaspartyl protein carboxyl methyltransferase</fullName>
    </alternativeName>
    <alternativeName>
        <fullName evidence="7">Protein L-isoaspartyl methyltransferase</fullName>
    </alternativeName>
    <alternativeName>
        <fullName evidence="7">Protein-beta-aspartate methyltransferase</fullName>
        <shortName evidence="7">PIMT</shortName>
    </alternativeName>
</protein>
<dbReference type="EC" id="2.1.1.77" evidence="7"/>
<sequence length="222" mass="24559">MALRRNGVTDTRVLAAIERIPRELFVPHAFQDQAWEDTALPIDLGQTISQPLIVALMTQALEVNDRQKVLEVGTGSGYQAAILSRLCRRLYTIERLKPLLEEAEKRFQALRLHNITTRHGDGTRGWPSQAPFERILVTAAGGPDAPKDLTDQLAVGGVMVIPLGGDYREQRVVRYRRTETGLTREDLWPVRFVPLLSDPPAEPPSDLSGDPEPGTDPLAPSA</sequence>
<dbReference type="GO" id="GO:0032259">
    <property type="term" value="P:methylation"/>
    <property type="evidence" value="ECO:0007669"/>
    <property type="project" value="UniProtKB-KW"/>
</dbReference>
<evidence type="ECO:0000256" key="2">
    <source>
        <dbReference type="ARBA" id="ARBA00005369"/>
    </source>
</evidence>
<evidence type="ECO:0000256" key="3">
    <source>
        <dbReference type="ARBA" id="ARBA00022490"/>
    </source>
</evidence>
<dbReference type="HAMAP" id="MF_00090">
    <property type="entry name" value="PIMT"/>
    <property type="match status" value="1"/>
</dbReference>
<evidence type="ECO:0000313" key="10">
    <source>
        <dbReference type="Proteomes" id="UP000781958"/>
    </source>
</evidence>
<dbReference type="Pfam" id="PF01135">
    <property type="entry name" value="PCMT"/>
    <property type="match status" value="1"/>
</dbReference>
<dbReference type="GO" id="GO:0004719">
    <property type="term" value="F:protein-L-isoaspartate (D-aspartate) O-methyltransferase activity"/>
    <property type="evidence" value="ECO:0007669"/>
    <property type="project" value="UniProtKB-EC"/>
</dbReference>
<evidence type="ECO:0000256" key="7">
    <source>
        <dbReference type="HAMAP-Rule" id="MF_00090"/>
    </source>
</evidence>
<dbReference type="EMBL" id="JAGINP010000001">
    <property type="protein sequence ID" value="MBP2290793.1"/>
    <property type="molecule type" value="Genomic_DNA"/>
</dbReference>
<evidence type="ECO:0000256" key="1">
    <source>
        <dbReference type="ARBA" id="ARBA00004496"/>
    </source>
</evidence>
<comment type="similarity">
    <text evidence="2 7">Belongs to the methyltransferase superfamily. L-isoaspartyl/D-aspartyl protein methyltransferase family.</text>
</comment>
<dbReference type="SUPFAM" id="SSF53335">
    <property type="entry name" value="S-adenosyl-L-methionine-dependent methyltransferases"/>
    <property type="match status" value="1"/>
</dbReference>
<feature type="region of interest" description="Disordered" evidence="8">
    <location>
        <begin position="195"/>
        <end position="222"/>
    </location>
</feature>
<dbReference type="CDD" id="cd02440">
    <property type="entry name" value="AdoMet_MTases"/>
    <property type="match status" value="1"/>
</dbReference>
<keyword evidence="5 7" id="KW-0808">Transferase</keyword>
<evidence type="ECO:0000256" key="8">
    <source>
        <dbReference type="SAM" id="MobiDB-lite"/>
    </source>
</evidence>
<keyword evidence="10" id="KW-1185">Reference proteome</keyword>
<gene>
    <name evidence="7" type="primary">pcm</name>
    <name evidence="9" type="ORF">J2851_000530</name>
</gene>
<evidence type="ECO:0000256" key="5">
    <source>
        <dbReference type="ARBA" id="ARBA00022679"/>
    </source>
</evidence>
<dbReference type="InterPro" id="IPR000682">
    <property type="entry name" value="PCMT"/>
</dbReference>
<dbReference type="PANTHER" id="PTHR11579:SF0">
    <property type="entry name" value="PROTEIN-L-ISOASPARTATE(D-ASPARTATE) O-METHYLTRANSFERASE"/>
    <property type="match status" value="1"/>
</dbReference>
<comment type="catalytic activity">
    <reaction evidence="7">
        <text>[protein]-L-isoaspartate + S-adenosyl-L-methionine = [protein]-L-isoaspartate alpha-methyl ester + S-adenosyl-L-homocysteine</text>
        <dbReference type="Rhea" id="RHEA:12705"/>
        <dbReference type="Rhea" id="RHEA-COMP:12143"/>
        <dbReference type="Rhea" id="RHEA-COMP:12144"/>
        <dbReference type="ChEBI" id="CHEBI:57856"/>
        <dbReference type="ChEBI" id="CHEBI:59789"/>
        <dbReference type="ChEBI" id="CHEBI:90596"/>
        <dbReference type="ChEBI" id="CHEBI:90598"/>
        <dbReference type="EC" id="2.1.1.77"/>
    </reaction>
</comment>
<evidence type="ECO:0000313" key="9">
    <source>
        <dbReference type="EMBL" id="MBP2290793.1"/>
    </source>
</evidence>
<feature type="active site" evidence="7">
    <location>
        <position position="49"/>
    </location>
</feature>
<dbReference type="Proteomes" id="UP000781958">
    <property type="component" value="Unassembled WGS sequence"/>
</dbReference>
<dbReference type="NCBIfam" id="TIGR00080">
    <property type="entry name" value="pimt"/>
    <property type="match status" value="1"/>
</dbReference>
<accession>A0ABS4SDY0</accession>
<dbReference type="NCBIfam" id="NF001453">
    <property type="entry name" value="PRK00312.1"/>
    <property type="match status" value="1"/>
</dbReference>
<evidence type="ECO:0000256" key="6">
    <source>
        <dbReference type="ARBA" id="ARBA00022691"/>
    </source>
</evidence>
<dbReference type="PANTHER" id="PTHR11579">
    <property type="entry name" value="PROTEIN-L-ISOASPARTATE O-METHYLTRANSFERASE"/>
    <property type="match status" value="1"/>
</dbReference>
<proteinExistence type="inferred from homology"/>